<reference evidence="4 5" key="1">
    <citation type="journal article" date="2018" name="Sci. Rep.">
        <title>Comparative analysis of the Pocillopora damicornis genome highlights role of immune system in coral evolution.</title>
        <authorList>
            <person name="Cunning R."/>
            <person name="Bay R.A."/>
            <person name="Gillette P."/>
            <person name="Baker A.C."/>
            <person name="Traylor-Knowles N."/>
        </authorList>
    </citation>
    <scope>NUCLEOTIDE SEQUENCE [LARGE SCALE GENOMIC DNA]</scope>
    <source>
        <strain evidence="4">RSMAS</strain>
        <tissue evidence="4">Whole animal</tissue>
    </source>
</reference>
<proteinExistence type="predicted"/>
<dbReference type="PANTHER" id="PTHR23322">
    <property type="entry name" value="FAS-ASSOCIATED PROTEIN"/>
    <property type="match status" value="1"/>
</dbReference>
<dbReference type="SUPFAM" id="SSF54236">
    <property type="entry name" value="Ubiquitin-like"/>
    <property type="match status" value="1"/>
</dbReference>
<dbReference type="InterPro" id="IPR050730">
    <property type="entry name" value="UBX_domain-protein"/>
</dbReference>
<dbReference type="PROSITE" id="PS50033">
    <property type="entry name" value="UBX"/>
    <property type="match status" value="1"/>
</dbReference>
<gene>
    <name evidence="4" type="ORF">pdam_00005091</name>
</gene>
<evidence type="ECO:0000256" key="2">
    <source>
        <dbReference type="SAM" id="Phobius"/>
    </source>
</evidence>
<protein>
    <recommendedName>
        <fullName evidence="3">UBX domain-containing protein</fullName>
    </recommendedName>
</protein>
<evidence type="ECO:0000256" key="1">
    <source>
        <dbReference type="SAM" id="MobiDB-lite"/>
    </source>
</evidence>
<accession>A0A3M6T6P9</accession>
<sequence>MAFDKTWIVLIAGCGVLGLAVWGGLNAITLKMILLWMFIGFGFLTFLMHLFGSPISILLGKFFHNSPDEQQTSQVKYSETELKERRQRALEMKQFLQDNKVDIYRENILDPREEILKAKREAEFYKFDSRWRGKGQRLGKGHVEEQAEEDFLSQEFLLHEDPSSEEGTNTEQIPHNESTSNFTDNGCMSRKEQTETDSVCQRRNRQSRELPEEPDPKENGVITVALRCPDGTVKKRRCAVQSQIKVLFTYADWLGYSPSRHIILTTYPRKQLSEVEQTFSEAGLTHDTALVLEEI</sequence>
<feature type="transmembrane region" description="Helical" evidence="2">
    <location>
        <begin position="6"/>
        <end position="25"/>
    </location>
</feature>
<dbReference type="AlphaFoldDB" id="A0A3M6T6P9"/>
<evidence type="ECO:0000259" key="3">
    <source>
        <dbReference type="PROSITE" id="PS50033"/>
    </source>
</evidence>
<keyword evidence="2" id="KW-1133">Transmembrane helix</keyword>
<dbReference type="InterPro" id="IPR029071">
    <property type="entry name" value="Ubiquitin-like_domsf"/>
</dbReference>
<dbReference type="Proteomes" id="UP000275408">
    <property type="component" value="Unassembled WGS sequence"/>
</dbReference>
<feature type="domain" description="UBX" evidence="3">
    <location>
        <begin position="217"/>
        <end position="292"/>
    </location>
</feature>
<dbReference type="Gene3D" id="3.10.20.90">
    <property type="entry name" value="Phosphatidylinositol 3-kinase Catalytic Subunit, Chain A, domain 1"/>
    <property type="match status" value="1"/>
</dbReference>
<keyword evidence="2" id="KW-0472">Membrane</keyword>
<feature type="transmembrane region" description="Helical" evidence="2">
    <location>
        <begin position="32"/>
        <end position="52"/>
    </location>
</feature>
<feature type="compositionally biased region" description="Polar residues" evidence="1">
    <location>
        <begin position="165"/>
        <end position="186"/>
    </location>
</feature>
<dbReference type="EMBL" id="RCHS01004212">
    <property type="protein sequence ID" value="RMX36973.1"/>
    <property type="molecule type" value="Genomic_DNA"/>
</dbReference>
<dbReference type="InterPro" id="IPR001012">
    <property type="entry name" value="UBX_dom"/>
</dbReference>
<name>A0A3M6T6P9_POCDA</name>
<feature type="compositionally biased region" description="Basic and acidic residues" evidence="1">
    <location>
        <begin position="206"/>
        <end position="218"/>
    </location>
</feature>
<evidence type="ECO:0000313" key="5">
    <source>
        <dbReference type="Proteomes" id="UP000275408"/>
    </source>
</evidence>
<dbReference type="STRING" id="46731.A0A3M6T6P9"/>
<keyword evidence="5" id="KW-1185">Reference proteome</keyword>
<comment type="caution">
    <text evidence="4">The sequence shown here is derived from an EMBL/GenBank/DDBJ whole genome shotgun (WGS) entry which is preliminary data.</text>
</comment>
<evidence type="ECO:0000313" key="4">
    <source>
        <dbReference type="EMBL" id="RMX36973.1"/>
    </source>
</evidence>
<feature type="region of interest" description="Disordered" evidence="1">
    <location>
        <begin position="161"/>
        <end position="218"/>
    </location>
</feature>
<keyword evidence="2" id="KW-0812">Transmembrane</keyword>
<dbReference type="SMART" id="SM00166">
    <property type="entry name" value="UBX"/>
    <property type="match status" value="1"/>
</dbReference>
<dbReference type="OrthoDB" id="5966989at2759"/>
<organism evidence="4 5">
    <name type="scientific">Pocillopora damicornis</name>
    <name type="common">Cauliflower coral</name>
    <name type="synonym">Millepora damicornis</name>
    <dbReference type="NCBI Taxonomy" id="46731"/>
    <lineage>
        <taxon>Eukaryota</taxon>
        <taxon>Metazoa</taxon>
        <taxon>Cnidaria</taxon>
        <taxon>Anthozoa</taxon>
        <taxon>Hexacorallia</taxon>
        <taxon>Scleractinia</taxon>
        <taxon>Astrocoeniina</taxon>
        <taxon>Pocilloporidae</taxon>
        <taxon>Pocillopora</taxon>
    </lineage>
</organism>
<dbReference type="Pfam" id="PF00789">
    <property type="entry name" value="UBX"/>
    <property type="match status" value="1"/>
</dbReference>